<keyword evidence="2" id="KW-0816">Tricarboxylic acid cycle</keyword>
<dbReference type="SUPFAM" id="SSF53659">
    <property type="entry name" value="Isocitrate/Isopropylmalate dehydrogenase-like"/>
    <property type="match status" value="1"/>
</dbReference>
<dbReference type="GO" id="GO:0000287">
    <property type="term" value="F:magnesium ion binding"/>
    <property type="evidence" value="ECO:0007669"/>
    <property type="project" value="InterPro"/>
</dbReference>
<evidence type="ECO:0000313" key="5">
    <source>
        <dbReference type="WBParaSite" id="nRc.2.0.1.t36876-RA"/>
    </source>
</evidence>
<dbReference type="PANTHER" id="PTHR11835">
    <property type="entry name" value="DECARBOXYLATING DEHYDROGENASES-ISOCITRATE, ISOPROPYLMALATE, TARTRATE"/>
    <property type="match status" value="1"/>
</dbReference>
<dbReference type="GO" id="GO:0006102">
    <property type="term" value="P:isocitrate metabolic process"/>
    <property type="evidence" value="ECO:0007669"/>
    <property type="project" value="TreeGrafter"/>
</dbReference>
<evidence type="ECO:0000256" key="2">
    <source>
        <dbReference type="ARBA" id="ARBA00022532"/>
    </source>
</evidence>
<comment type="similarity">
    <text evidence="1">Belongs to the isocitrate and isopropylmalate dehydrogenases family.</text>
</comment>
<evidence type="ECO:0000313" key="4">
    <source>
        <dbReference type="Proteomes" id="UP000887565"/>
    </source>
</evidence>
<accession>A0A915KFX3</accession>
<dbReference type="OMA" id="YYEEFVM"/>
<protein>
    <submittedName>
        <fullName evidence="5">Isopropylmalate dehydrogenase-like domain-containing protein</fullName>
    </submittedName>
</protein>
<sequence length="83" mass="8757">MRLVSNPYQFDVVLMPNLYGNILSNIACGLVGGAGILSGVNVGEKYAVFETGSRNTGTNIAGKDLANPIAFIRAGVDMLYYLG</sequence>
<evidence type="ECO:0000256" key="1">
    <source>
        <dbReference type="ARBA" id="ARBA00007769"/>
    </source>
</evidence>
<dbReference type="GO" id="GO:0016616">
    <property type="term" value="F:oxidoreductase activity, acting on the CH-OH group of donors, NAD or NADP as acceptor"/>
    <property type="evidence" value="ECO:0007669"/>
    <property type="project" value="InterPro"/>
</dbReference>
<evidence type="ECO:0000259" key="3">
    <source>
        <dbReference type="Pfam" id="PF00180"/>
    </source>
</evidence>
<dbReference type="AlphaFoldDB" id="A0A915KFX3"/>
<dbReference type="GO" id="GO:0005739">
    <property type="term" value="C:mitochondrion"/>
    <property type="evidence" value="ECO:0007669"/>
    <property type="project" value="TreeGrafter"/>
</dbReference>
<dbReference type="GO" id="GO:0051287">
    <property type="term" value="F:NAD binding"/>
    <property type="evidence" value="ECO:0007669"/>
    <property type="project" value="InterPro"/>
</dbReference>
<proteinExistence type="inferred from homology"/>
<dbReference type="PROSITE" id="PS00470">
    <property type="entry name" value="IDH_IMDH"/>
    <property type="match status" value="1"/>
</dbReference>
<feature type="domain" description="Isopropylmalate dehydrogenase-like" evidence="3">
    <location>
        <begin position="1"/>
        <end position="81"/>
    </location>
</feature>
<dbReference type="WBParaSite" id="nRc.2.0.1.t36876-RA">
    <property type="protein sequence ID" value="nRc.2.0.1.t36876-RA"/>
    <property type="gene ID" value="nRc.2.0.1.g36876"/>
</dbReference>
<dbReference type="InterPro" id="IPR019818">
    <property type="entry name" value="IsoCit/isopropylmalate_DH_CS"/>
</dbReference>
<keyword evidence="4" id="KW-1185">Reference proteome</keyword>
<dbReference type="Gene3D" id="3.40.718.10">
    <property type="entry name" value="Isopropylmalate Dehydrogenase"/>
    <property type="match status" value="1"/>
</dbReference>
<dbReference type="Pfam" id="PF00180">
    <property type="entry name" value="Iso_dh"/>
    <property type="match status" value="1"/>
</dbReference>
<reference evidence="5" key="1">
    <citation type="submission" date="2022-11" db="UniProtKB">
        <authorList>
            <consortium name="WormBaseParasite"/>
        </authorList>
    </citation>
    <scope>IDENTIFICATION</scope>
</reference>
<dbReference type="GO" id="GO:0006099">
    <property type="term" value="P:tricarboxylic acid cycle"/>
    <property type="evidence" value="ECO:0007669"/>
    <property type="project" value="UniProtKB-KW"/>
</dbReference>
<name>A0A915KFX3_ROMCU</name>
<dbReference type="PANTHER" id="PTHR11835:SF60">
    <property type="entry name" value="ISOCITRATE DEHYDROGENASE [NAD] SUBUNIT, MITOCHONDRIAL"/>
    <property type="match status" value="1"/>
</dbReference>
<dbReference type="InterPro" id="IPR024084">
    <property type="entry name" value="IsoPropMal-DH-like_dom"/>
</dbReference>
<dbReference type="Proteomes" id="UP000887565">
    <property type="component" value="Unplaced"/>
</dbReference>
<organism evidence="4 5">
    <name type="scientific">Romanomermis culicivorax</name>
    <name type="common">Nematode worm</name>
    <dbReference type="NCBI Taxonomy" id="13658"/>
    <lineage>
        <taxon>Eukaryota</taxon>
        <taxon>Metazoa</taxon>
        <taxon>Ecdysozoa</taxon>
        <taxon>Nematoda</taxon>
        <taxon>Enoplea</taxon>
        <taxon>Dorylaimia</taxon>
        <taxon>Mermithida</taxon>
        <taxon>Mermithoidea</taxon>
        <taxon>Mermithidae</taxon>
        <taxon>Romanomermis</taxon>
    </lineage>
</organism>